<proteinExistence type="predicted"/>
<reference evidence="1 2" key="1">
    <citation type="submission" date="2019-09" db="EMBL/GenBank/DDBJ databases">
        <title>Genome sequence and assembly of Taibaiella sp.</title>
        <authorList>
            <person name="Chhetri G."/>
        </authorList>
    </citation>
    <scope>NUCLEOTIDE SEQUENCE [LARGE SCALE GENOMIC DNA]</scope>
    <source>
        <strain evidence="1 2">KVB11</strain>
    </source>
</reference>
<dbReference type="EMBL" id="VWSH01000003">
    <property type="protein sequence ID" value="KAA5533678.1"/>
    <property type="molecule type" value="Genomic_DNA"/>
</dbReference>
<organism evidence="1 2">
    <name type="scientific">Taibaiella lutea</name>
    <dbReference type="NCBI Taxonomy" id="2608001"/>
    <lineage>
        <taxon>Bacteria</taxon>
        <taxon>Pseudomonadati</taxon>
        <taxon>Bacteroidota</taxon>
        <taxon>Chitinophagia</taxon>
        <taxon>Chitinophagales</taxon>
        <taxon>Chitinophagaceae</taxon>
        <taxon>Taibaiella</taxon>
    </lineage>
</organism>
<gene>
    <name evidence="1" type="ORF">F0919_14165</name>
</gene>
<dbReference type="AlphaFoldDB" id="A0A5M6CEQ5"/>
<accession>A0A5M6CEQ5</accession>
<evidence type="ECO:0000313" key="1">
    <source>
        <dbReference type="EMBL" id="KAA5533678.1"/>
    </source>
</evidence>
<keyword evidence="2" id="KW-1185">Reference proteome</keyword>
<dbReference type="Proteomes" id="UP000323632">
    <property type="component" value="Unassembled WGS sequence"/>
</dbReference>
<name>A0A5M6CEQ5_9BACT</name>
<protein>
    <submittedName>
        <fullName evidence="1">Uncharacterized protein</fullName>
    </submittedName>
</protein>
<dbReference type="RefSeq" id="WP_150033425.1">
    <property type="nucleotide sequence ID" value="NZ_VWSH01000003.1"/>
</dbReference>
<evidence type="ECO:0000313" key="2">
    <source>
        <dbReference type="Proteomes" id="UP000323632"/>
    </source>
</evidence>
<sequence>MQIPLTSFIDFVLKSGSPKKTCADKIKVQLSEPYEPAKDYYKRFREAVQELHSKGHDKKELDKLIGNLPDKKVINYGAMATGYKKFIGKKDITWFNPPKKDWIYGDLSIPINPEIGLEWGGDKYLIKLYLKSEQPSKDRIASVLALMKHAIPTKNHIHALLDVRNSKLYLFEASMLSLIPLVEAEARSLEHLLS</sequence>
<comment type="caution">
    <text evidence="1">The sequence shown here is derived from an EMBL/GenBank/DDBJ whole genome shotgun (WGS) entry which is preliminary data.</text>
</comment>